<keyword evidence="3" id="KW-0238">DNA-binding</keyword>
<dbReference type="Proteomes" id="UP000035548">
    <property type="component" value="Chromosome"/>
</dbReference>
<reference evidence="6 7" key="1">
    <citation type="journal article" date="2015" name="Genome Announc.">
        <title>Virulence Factor Genes Detected in the Complete Genome Sequence of Corynebacterium uterequi DSM 45634, Isolated from the Uterus of a Maiden Mare.</title>
        <authorList>
            <person name="Ruckert C."/>
            <person name="Kriete M."/>
            <person name="Jaenicke S."/>
            <person name="Winkler A."/>
            <person name="Tauch A."/>
        </authorList>
    </citation>
    <scope>NUCLEOTIDE SEQUENCE [LARGE SCALE GENOMIC DNA]</scope>
    <source>
        <strain evidence="6 7">DSM 45634</strain>
    </source>
</reference>
<dbReference type="GO" id="GO:0003700">
    <property type="term" value="F:DNA-binding transcription factor activity"/>
    <property type="evidence" value="ECO:0007669"/>
    <property type="project" value="InterPro"/>
</dbReference>
<comment type="similarity">
    <text evidence="1">Belongs to the LysR transcriptional regulatory family.</text>
</comment>
<evidence type="ECO:0000256" key="1">
    <source>
        <dbReference type="ARBA" id="ARBA00009437"/>
    </source>
</evidence>
<evidence type="ECO:0000256" key="3">
    <source>
        <dbReference type="ARBA" id="ARBA00023125"/>
    </source>
</evidence>
<dbReference type="PATRIC" id="fig|1072256.5.peg.402"/>
<dbReference type="InterPro" id="IPR000847">
    <property type="entry name" value="LysR_HTH_N"/>
</dbReference>
<name>A0A0G3HEM5_9CORY</name>
<dbReference type="PROSITE" id="PS50931">
    <property type="entry name" value="HTH_LYSR"/>
    <property type="match status" value="1"/>
</dbReference>
<keyword evidence="4" id="KW-0804">Transcription</keyword>
<dbReference type="Gene3D" id="1.10.10.10">
    <property type="entry name" value="Winged helix-like DNA-binding domain superfamily/Winged helix DNA-binding domain"/>
    <property type="match status" value="1"/>
</dbReference>
<dbReference type="PANTHER" id="PTHR30126:SF39">
    <property type="entry name" value="HTH-TYPE TRANSCRIPTIONAL REGULATOR CYSL"/>
    <property type="match status" value="1"/>
</dbReference>
<keyword evidence="7" id="KW-1185">Reference proteome</keyword>
<dbReference type="AlphaFoldDB" id="A0A0G3HEM5"/>
<dbReference type="Pfam" id="PF03466">
    <property type="entry name" value="LysR_substrate"/>
    <property type="match status" value="1"/>
</dbReference>
<dbReference type="InterPro" id="IPR005119">
    <property type="entry name" value="LysR_subst-bd"/>
</dbReference>
<proteinExistence type="inferred from homology"/>
<evidence type="ECO:0000313" key="6">
    <source>
        <dbReference type="EMBL" id="AKK10423.1"/>
    </source>
</evidence>
<organism evidence="6 7">
    <name type="scientific">Corynebacterium uterequi</name>
    <dbReference type="NCBI Taxonomy" id="1072256"/>
    <lineage>
        <taxon>Bacteria</taxon>
        <taxon>Bacillati</taxon>
        <taxon>Actinomycetota</taxon>
        <taxon>Actinomycetes</taxon>
        <taxon>Mycobacteriales</taxon>
        <taxon>Corynebacteriaceae</taxon>
        <taxon>Corynebacterium</taxon>
    </lineage>
</organism>
<dbReference type="SUPFAM" id="SSF53850">
    <property type="entry name" value="Periplasmic binding protein-like II"/>
    <property type="match status" value="1"/>
</dbReference>
<sequence length="302" mass="32018">MLRLVTLIESTGSLTLAAAQLGLAQSNASRSLGRWERQLGFRLVERSPRGSVLSEKGKLLAAWALPVLDGVDEFHRAVTSLTIEAGSQLVVGASQTVAEFLAPGWLGTYHADHPEVSVQLRAANSADTLTAVRESRVDIGFIESPVDVPDLSTRGVVTDQLRVIVAPTHPWARRSRGISVAELAAEPLVMREAGSGTRIAFEQAMATADVKDVASPALEVSSNAAVVGSVVAGVGPAVLSEFVIAHPVRSQSVVIVDVVGLTITRTIRAVWAPALSPPSRDFLRTALRASRLPRPGQPSRLR</sequence>
<evidence type="ECO:0000313" key="7">
    <source>
        <dbReference type="Proteomes" id="UP000035548"/>
    </source>
</evidence>
<dbReference type="SUPFAM" id="SSF46785">
    <property type="entry name" value="Winged helix' DNA-binding domain"/>
    <property type="match status" value="1"/>
</dbReference>
<dbReference type="GO" id="GO:0000976">
    <property type="term" value="F:transcription cis-regulatory region binding"/>
    <property type="evidence" value="ECO:0007669"/>
    <property type="project" value="TreeGrafter"/>
</dbReference>
<dbReference type="STRING" id="1072256.CUTER_02040"/>
<feature type="domain" description="HTH lysR-type" evidence="5">
    <location>
        <begin position="1"/>
        <end position="54"/>
    </location>
</feature>
<dbReference type="EMBL" id="CP011546">
    <property type="protein sequence ID" value="AKK10423.1"/>
    <property type="molecule type" value="Genomic_DNA"/>
</dbReference>
<keyword evidence="2" id="KW-0805">Transcription regulation</keyword>
<dbReference type="PANTHER" id="PTHR30126">
    <property type="entry name" value="HTH-TYPE TRANSCRIPTIONAL REGULATOR"/>
    <property type="match status" value="1"/>
</dbReference>
<evidence type="ECO:0000256" key="4">
    <source>
        <dbReference type="ARBA" id="ARBA00023163"/>
    </source>
</evidence>
<dbReference type="InterPro" id="IPR036390">
    <property type="entry name" value="WH_DNA-bd_sf"/>
</dbReference>
<dbReference type="KEGG" id="cut:CUTER_02040"/>
<dbReference type="Gene3D" id="3.40.190.10">
    <property type="entry name" value="Periplasmic binding protein-like II"/>
    <property type="match status" value="2"/>
</dbReference>
<gene>
    <name evidence="6" type="ORF">CUTER_02040</name>
</gene>
<reference evidence="7" key="2">
    <citation type="submission" date="2015-05" db="EMBL/GenBank/DDBJ databases">
        <title>Complete genome sequence of Corynebacterium uterequi DSM 45634, isolated from the uterus of a maiden mare.</title>
        <authorList>
            <person name="Ruckert C."/>
            <person name="Albersmeier A."/>
            <person name="Winkler A."/>
            <person name="Tauch A."/>
        </authorList>
    </citation>
    <scope>NUCLEOTIDE SEQUENCE [LARGE SCALE GENOMIC DNA]</scope>
    <source>
        <strain evidence="7">DSM 45634</strain>
    </source>
</reference>
<evidence type="ECO:0000256" key="2">
    <source>
        <dbReference type="ARBA" id="ARBA00023015"/>
    </source>
</evidence>
<evidence type="ECO:0000259" key="5">
    <source>
        <dbReference type="PROSITE" id="PS50931"/>
    </source>
</evidence>
<dbReference type="Pfam" id="PF00126">
    <property type="entry name" value="HTH_1"/>
    <property type="match status" value="1"/>
</dbReference>
<protein>
    <submittedName>
        <fullName evidence="6">Transcriptional regulator</fullName>
    </submittedName>
</protein>
<dbReference type="InterPro" id="IPR036388">
    <property type="entry name" value="WH-like_DNA-bd_sf"/>
</dbReference>
<accession>A0A0G3HEM5</accession>